<dbReference type="STRING" id="6669.E9HJK4"/>
<keyword evidence="7" id="KW-0812">Transmembrane</keyword>
<dbReference type="GO" id="GO:0031683">
    <property type="term" value="F:G-protein beta/gamma-subunit complex binding"/>
    <property type="evidence" value="ECO:0007669"/>
    <property type="project" value="InterPro"/>
</dbReference>
<name>E9HJK4_DAPPU</name>
<dbReference type="GO" id="GO:0005525">
    <property type="term" value="F:GTP binding"/>
    <property type="evidence" value="ECO:0007669"/>
    <property type="project" value="UniProtKB-KW"/>
</dbReference>
<dbReference type="OrthoDB" id="5817230at2759"/>
<evidence type="ECO:0000256" key="4">
    <source>
        <dbReference type="ARBA" id="ARBA00023139"/>
    </source>
</evidence>
<evidence type="ECO:0000256" key="5">
    <source>
        <dbReference type="ARBA" id="ARBA00023224"/>
    </source>
</evidence>
<proteinExistence type="predicted"/>
<evidence type="ECO:0000256" key="1">
    <source>
        <dbReference type="ARBA" id="ARBA00022707"/>
    </source>
</evidence>
<dbReference type="InterPro" id="IPR027417">
    <property type="entry name" value="P-loop_NTPase"/>
</dbReference>
<keyword evidence="2 6" id="KW-0547">Nucleotide-binding</keyword>
<evidence type="ECO:0000313" key="9">
    <source>
        <dbReference type="Proteomes" id="UP000000305"/>
    </source>
</evidence>
<keyword evidence="7" id="KW-1133">Transmembrane helix</keyword>
<dbReference type="PROSITE" id="PS51882">
    <property type="entry name" value="G_ALPHA"/>
    <property type="match status" value="1"/>
</dbReference>
<keyword evidence="9" id="KW-1185">Reference proteome</keyword>
<evidence type="ECO:0000313" key="8">
    <source>
        <dbReference type="EMBL" id="EFX68117.1"/>
    </source>
</evidence>
<dbReference type="Pfam" id="PF00503">
    <property type="entry name" value="G-alpha"/>
    <property type="match status" value="1"/>
</dbReference>
<keyword evidence="4" id="KW-0449">Lipoprotein</keyword>
<evidence type="ECO:0000256" key="7">
    <source>
        <dbReference type="SAM" id="Phobius"/>
    </source>
</evidence>
<dbReference type="GO" id="GO:0003924">
    <property type="term" value="F:GTPase activity"/>
    <property type="evidence" value="ECO:0007669"/>
    <property type="project" value="InterPro"/>
</dbReference>
<dbReference type="PRINTS" id="PR00318">
    <property type="entry name" value="GPROTEINA"/>
</dbReference>
<feature type="binding site" evidence="6">
    <location>
        <begin position="89"/>
        <end position="93"/>
    </location>
    <ligand>
        <name>GTP</name>
        <dbReference type="ChEBI" id="CHEBI:37565"/>
    </ligand>
</feature>
<dbReference type="SUPFAM" id="SSF52540">
    <property type="entry name" value="P-loop containing nucleoside triphosphate hydrolases"/>
    <property type="match status" value="1"/>
</dbReference>
<keyword evidence="4" id="KW-0564">Palmitate</keyword>
<dbReference type="eggNOG" id="KOG0082">
    <property type="taxonomic scope" value="Eukaryota"/>
</dbReference>
<dbReference type="Gene3D" id="3.40.50.300">
    <property type="entry name" value="P-loop containing nucleotide triphosphate hydrolases"/>
    <property type="match status" value="1"/>
</dbReference>
<feature type="transmembrane region" description="Helical" evidence="7">
    <location>
        <begin position="103"/>
        <end position="122"/>
    </location>
</feature>
<keyword evidence="7" id="KW-0472">Membrane</keyword>
<organism evidence="8 9">
    <name type="scientific">Daphnia pulex</name>
    <name type="common">Water flea</name>
    <dbReference type="NCBI Taxonomy" id="6669"/>
    <lineage>
        <taxon>Eukaryota</taxon>
        <taxon>Metazoa</taxon>
        <taxon>Ecdysozoa</taxon>
        <taxon>Arthropoda</taxon>
        <taxon>Crustacea</taxon>
        <taxon>Branchiopoda</taxon>
        <taxon>Diplostraca</taxon>
        <taxon>Cladocera</taxon>
        <taxon>Anomopoda</taxon>
        <taxon>Daphniidae</taxon>
        <taxon>Daphnia</taxon>
    </lineage>
</organism>
<dbReference type="HOGENOM" id="CLU_1908779_0_0_1"/>
<dbReference type="FunFam" id="3.40.50.300:FF:001357">
    <property type="entry name" value="Guanine nucleotide-binding protein G(i) subunit alpha-1"/>
    <property type="match status" value="1"/>
</dbReference>
<dbReference type="InParanoid" id="E9HJK4"/>
<keyword evidence="1" id="KW-0519">Myristate</keyword>
<gene>
    <name evidence="8" type="ORF">DAPPUDRAFT_260628</name>
</gene>
<dbReference type="AlphaFoldDB" id="E9HJK4"/>
<dbReference type="PANTHER" id="PTHR10218:SF227">
    <property type="entry name" value="G PROTEIN ALPHA I SUBUNIT"/>
    <property type="match status" value="1"/>
</dbReference>
<evidence type="ECO:0000256" key="6">
    <source>
        <dbReference type="PIRSR" id="PIRSR601019-1"/>
    </source>
</evidence>
<evidence type="ECO:0000256" key="3">
    <source>
        <dbReference type="ARBA" id="ARBA00023134"/>
    </source>
</evidence>
<dbReference type="KEGG" id="dpx:DAPPUDRAFT_260628"/>
<dbReference type="GO" id="GO:0007186">
    <property type="term" value="P:G protein-coupled receptor signaling pathway"/>
    <property type="evidence" value="ECO:0007669"/>
    <property type="project" value="InterPro"/>
</dbReference>
<keyword evidence="3 6" id="KW-0342">GTP-binding</keyword>
<protein>
    <submittedName>
        <fullName evidence="8">Uncharacterized protein</fullName>
    </submittedName>
</protein>
<dbReference type="InterPro" id="IPR001019">
    <property type="entry name" value="Gprotein_alpha_su"/>
</dbReference>
<dbReference type="PANTHER" id="PTHR10218">
    <property type="entry name" value="GTP-BINDING PROTEIN ALPHA SUBUNIT"/>
    <property type="match status" value="1"/>
</dbReference>
<dbReference type="EMBL" id="GL732662">
    <property type="protein sequence ID" value="EFX68117.1"/>
    <property type="molecule type" value="Genomic_DNA"/>
</dbReference>
<keyword evidence="5" id="KW-0807">Transducer</keyword>
<sequence>MALKRRCCASNSYLKAVPHKSRRQKRERDGHLYQSSYSFIISVGGSQPDSDSILTSNLFVGGKLRSDVPGMLRKELASSRPSKTWLLDDVGGQRSERKKWIHCFEGVTAIIFCVALSGYDLVLPEDEEMNRMI</sequence>
<evidence type="ECO:0000256" key="2">
    <source>
        <dbReference type="ARBA" id="ARBA00022741"/>
    </source>
</evidence>
<accession>E9HJK4</accession>
<dbReference type="Proteomes" id="UP000000305">
    <property type="component" value="Unassembled WGS sequence"/>
</dbReference>
<reference evidence="8 9" key="1">
    <citation type="journal article" date="2011" name="Science">
        <title>The ecoresponsive genome of Daphnia pulex.</title>
        <authorList>
            <person name="Colbourne J.K."/>
            <person name="Pfrender M.E."/>
            <person name="Gilbert D."/>
            <person name="Thomas W.K."/>
            <person name="Tucker A."/>
            <person name="Oakley T.H."/>
            <person name="Tokishita S."/>
            <person name="Aerts A."/>
            <person name="Arnold G.J."/>
            <person name="Basu M.K."/>
            <person name="Bauer D.J."/>
            <person name="Caceres C.E."/>
            <person name="Carmel L."/>
            <person name="Casola C."/>
            <person name="Choi J.H."/>
            <person name="Detter J.C."/>
            <person name="Dong Q."/>
            <person name="Dusheyko S."/>
            <person name="Eads B.D."/>
            <person name="Frohlich T."/>
            <person name="Geiler-Samerotte K.A."/>
            <person name="Gerlach D."/>
            <person name="Hatcher P."/>
            <person name="Jogdeo S."/>
            <person name="Krijgsveld J."/>
            <person name="Kriventseva E.V."/>
            <person name="Kultz D."/>
            <person name="Laforsch C."/>
            <person name="Lindquist E."/>
            <person name="Lopez J."/>
            <person name="Manak J.R."/>
            <person name="Muller J."/>
            <person name="Pangilinan J."/>
            <person name="Patwardhan R.P."/>
            <person name="Pitluck S."/>
            <person name="Pritham E.J."/>
            <person name="Rechtsteiner A."/>
            <person name="Rho M."/>
            <person name="Rogozin I.B."/>
            <person name="Sakarya O."/>
            <person name="Salamov A."/>
            <person name="Schaack S."/>
            <person name="Shapiro H."/>
            <person name="Shiga Y."/>
            <person name="Skalitzky C."/>
            <person name="Smith Z."/>
            <person name="Souvorov A."/>
            <person name="Sung W."/>
            <person name="Tang Z."/>
            <person name="Tsuchiya D."/>
            <person name="Tu H."/>
            <person name="Vos H."/>
            <person name="Wang M."/>
            <person name="Wolf Y.I."/>
            <person name="Yamagata H."/>
            <person name="Yamada T."/>
            <person name="Ye Y."/>
            <person name="Shaw J.R."/>
            <person name="Andrews J."/>
            <person name="Crease T.J."/>
            <person name="Tang H."/>
            <person name="Lucas S.M."/>
            <person name="Robertson H.M."/>
            <person name="Bork P."/>
            <person name="Koonin E.V."/>
            <person name="Zdobnov E.M."/>
            <person name="Grigoriev I.V."/>
            <person name="Lynch M."/>
            <person name="Boore J.L."/>
        </authorList>
    </citation>
    <scope>NUCLEOTIDE SEQUENCE [LARGE SCALE GENOMIC DNA]</scope>
</reference>